<reference evidence="4" key="1">
    <citation type="journal article" date="2019" name="Int. J. Syst. Evol. Microbiol.">
        <title>The Global Catalogue of Microorganisms (GCM) 10K type strain sequencing project: providing services to taxonomists for standard genome sequencing and annotation.</title>
        <authorList>
            <consortium name="The Broad Institute Genomics Platform"/>
            <consortium name="The Broad Institute Genome Sequencing Center for Infectious Disease"/>
            <person name="Wu L."/>
            <person name="Ma J."/>
        </authorList>
    </citation>
    <scope>NUCLEOTIDE SEQUENCE [LARGE SCALE GENOMIC DNA]</scope>
    <source>
        <strain evidence="4">JCM 18298</strain>
    </source>
</reference>
<feature type="domain" description="DUF1707" evidence="2">
    <location>
        <begin position="8"/>
        <end position="59"/>
    </location>
</feature>
<dbReference type="EMBL" id="BAABJM010000002">
    <property type="protein sequence ID" value="GAA5057181.1"/>
    <property type="molecule type" value="Genomic_DNA"/>
</dbReference>
<name>A0ABP9KIN4_9NOCA</name>
<dbReference type="Pfam" id="PF08044">
    <property type="entry name" value="DUF1707"/>
    <property type="match status" value="1"/>
</dbReference>
<sequence>MSETVSSRATVADRERALAELSRHLGTGRLALSEFDERSATVVAAVDKNQLAEVFTDLPGAAPEGVEPVRTSVPAASEASTNPIPRLVVLFGAAAAFAITLAATTGNWLWLLVVLSAPALLAVTRQPD</sequence>
<keyword evidence="1" id="KW-1133">Transmembrane helix</keyword>
<evidence type="ECO:0000256" key="1">
    <source>
        <dbReference type="SAM" id="Phobius"/>
    </source>
</evidence>
<comment type="caution">
    <text evidence="3">The sequence shown here is derived from an EMBL/GenBank/DDBJ whole genome shotgun (WGS) entry which is preliminary data.</text>
</comment>
<dbReference type="Proteomes" id="UP001500603">
    <property type="component" value="Unassembled WGS sequence"/>
</dbReference>
<proteinExistence type="predicted"/>
<evidence type="ECO:0000313" key="3">
    <source>
        <dbReference type="EMBL" id="GAA5057181.1"/>
    </source>
</evidence>
<evidence type="ECO:0000259" key="2">
    <source>
        <dbReference type="Pfam" id="PF08044"/>
    </source>
</evidence>
<protein>
    <recommendedName>
        <fullName evidence="2">DUF1707 domain-containing protein</fullName>
    </recommendedName>
</protein>
<keyword evidence="1" id="KW-0472">Membrane</keyword>
<accession>A0ABP9KIN4</accession>
<evidence type="ECO:0000313" key="4">
    <source>
        <dbReference type="Proteomes" id="UP001500603"/>
    </source>
</evidence>
<dbReference type="InterPro" id="IPR012551">
    <property type="entry name" value="DUF1707_SHOCT-like"/>
</dbReference>
<keyword evidence="1" id="KW-0812">Transmembrane</keyword>
<gene>
    <name evidence="3" type="ORF">GCM10023318_35390</name>
</gene>
<feature type="transmembrane region" description="Helical" evidence="1">
    <location>
        <begin position="84"/>
        <end position="102"/>
    </location>
</feature>
<dbReference type="RefSeq" id="WP_345496491.1">
    <property type="nucleotide sequence ID" value="NZ_BAABJM010000002.1"/>
</dbReference>
<organism evidence="3 4">
    <name type="scientific">Nocardia callitridis</name>
    <dbReference type="NCBI Taxonomy" id="648753"/>
    <lineage>
        <taxon>Bacteria</taxon>
        <taxon>Bacillati</taxon>
        <taxon>Actinomycetota</taxon>
        <taxon>Actinomycetes</taxon>
        <taxon>Mycobacteriales</taxon>
        <taxon>Nocardiaceae</taxon>
        <taxon>Nocardia</taxon>
    </lineage>
</organism>
<keyword evidence="4" id="KW-1185">Reference proteome</keyword>